<sequence length="491" mass="55565">MEDAALASDGTYYQILGVAPDANGEEIKLQYRKLALKLHPDKNQQDPNAKEKFQSLQEAYEVLSDPDRRSAYDQNSDFIMKAFAESAGGEEQESFLAVPSSRTFWCLLVEACISDDAKSLSQLASQLEDEIWVELAGGGVCGFTLLHFAAFAGKSKACQTLIDLGVNINAKTQPLCVTPSQQFCRPTPLDLTIFVANKRAREQVQRVLQAADASYGGVKMESLDKLWLGLIKHQLLLIKDEVVKYNSKIPSALRRVLRTEPRWREIVNFPGEDAATMERKRLRKAFTVWRRKLLWVLVGDASMVWKHRLAVVAWNFFLFLISWWLFGFQTFELLQAILVSMVLMASSSLPRQMEAAELWQRLPSQADLQSRLPSEQLMEQQLAKAWQKLHTASIMVEELLLAAPDEIQKLRAMGVQSYAQDAKARFDVWQAIEEPEEAVEELEEEEPNAKDEQRRKKSAAIASKIKGIKAGEAVANSDALRRNKGRRRHVK</sequence>
<dbReference type="Pfam" id="PF00226">
    <property type="entry name" value="DnaJ"/>
    <property type="match status" value="1"/>
</dbReference>
<dbReference type="InterPro" id="IPR036869">
    <property type="entry name" value="J_dom_sf"/>
</dbReference>
<keyword evidence="4" id="KW-0812">Transmembrane</keyword>
<dbReference type="Proteomes" id="UP001642484">
    <property type="component" value="Unassembled WGS sequence"/>
</dbReference>
<dbReference type="InterPro" id="IPR001623">
    <property type="entry name" value="DnaJ_domain"/>
</dbReference>
<dbReference type="InterPro" id="IPR036770">
    <property type="entry name" value="Ankyrin_rpt-contain_sf"/>
</dbReference>
<dbReference type="PROSITE" id="PS50076">
    <property type="entry name" value="DNAJ_2"/>
    <property type="match status" value="1"/>
</dbReference>
<dbReference type="SUPFAM" id="SSF48403">
    <property type="entry name" value="Ankyrin repeat"/>
    <property type="match status" value="1"/>
</dbReference>
<name>A0ABP0PCD0_9DINO</name>
<protein>
    <recommendedName>
        <fullName evidence="5">J domain-containing protein</fullName>
    </recommendedName>
</protein>
<dbReference type="SUPFAM" id="SSF46565">
    <property type="entry name" value="Chaperone J-domain"/>
    <property type="match status" value="1"/>
</dbReference>
<accession>A0ABP0PCD0</accession>
<feature type="repeat" description="ANK" evidence="2">
    <location>
        <begin position="141"/>
        <end position="173"/>
    </location>
</feature>
<keyword evidence="4" id="KW-0472">Membrane</keyword>
<feature type="domain" description="J" evidence="5">
    <location>
        <begin position="11"/>
        <end position="76"/>
    </location>
</feature>
<evidence type="ECO:0000256" key="2">
    <source>
        <dbReference type="PROSITE-ProRule" id="PRU00023"/>
    </source>
</evidence>
<evidence type="ECO:0000256" key="1">
    <source>
        <dbReference type="ARBA" id="ARBA00023186"/>
    </source>
</evidence>
<dbReference type="Pfam" id="PF00023">
    <property type="entry name" value="Ank"/>
    <property type="match status" value="1"/>
</dbReference>
<feature type="region of interest" description="Disordered" evidence="3">
    <location>
        <begin position="438"/>
        <end position="460"/>
    </location>
</feature>
<keyword evidence="4" id="KW-1133">Transmembrane helix</keyword>
<keyword evidence="7" id="KW-1185">Reference proteome</keyword>
<dbReference type="CDD" id="cd06257">
    <property type="entry name" value="DnaJ"/>
    <property type="match status" value="1"/>
</dbReference>
<dbReference type="PANTHER" id="PTHR44145">
    <property type="entry name" value="DNAJ HOMOLOG SUBFAMILY A MEMBER 3, MITOCHONDRIAL"/>
    <property type="match status" value="1"/>
</dbReference>
<dbReference type="PRINTS" id="PR00625">
    <property type="entry name" value="JDOMAIN"/>
</dbReference>
<dbReference type="PANTHER" id="PTHR44145:SF3">
    <property type="entry name" value="DNAJ HOMOLOG SUBFAMILY A MEMBER 3, MITOCHONDRIAL"/>
    <property type="match status" value="1"/>
</dbReference>
<comment type="caution">
    <text evidence="6">The sequence shown here is derived from an EMBL/GenBank/DDBJ whole genome shotgun (WGS) entry which is preliminary data.</text>
</comment>
<proteinExistence type="predicted"/>
<evidence type="ECO:0000313" key="6">
    <source>
        <dbReference type="EMBL" id="CAK9073162.1"/>
    </source>
</evidence>
<evidence type="ECO:0000256" key="3">
    <source>
        <dbReference type="SAM" id="MobiDB-lite"/>
    </source>
</evidence>
<dbReference type="PROSITE" id="PS50088">
    <property type="entry name" value="ANK_REPEAT"/>
    <property type="match status" value="1"/>
</dbReference>
<reference evidence="6 7" key="1">
    <citation type="submission" date="2024-02" db="EMBL/GenBank/DDBJ databases">
        <authorList>
            <person name="Chen Y."/>
            <person name="Shah S."/>
            <person name="Dougan E. K."/>
            <person name="Thang M."/>
            <person name="Chan C."/>
        </authorList>
    </citation>
    <scope>NUCLEOTIDE SEQUENCE [LARGE SCALE GENOMIC DNA]</scope>
</reference>
<gene>
    <name evidence="6" type="ORF">CCMP2556_LOCUS36007</name>
</gene>
<dbReference type="PROSITE" id="PS00636">
    <property type="entry name" value="DNAJ_1"/>
    <property type="match status" value="1"/>
</dbReference>
<evidence type="ECO:0000313" key="7">
    <source>
        <dbReference type="Proteomes" id="UP001642484"/>
    </source>
</evidence>
<organism evidence="6 7">
    <name type="scientific">Durusdinium trenchii</name>
    <dbReference type="NCBI Taxonomy" id="1381693"/>
    <lineage>
        <taxon>Eukaryota</taxon>
        <taxon>Sar</taxon>
        <taxon>Alveolata</taxon>
        <taxon>Dinophyceae</taxon>
        <taxon>Suessiales</taxon>
        <taxon>Symbiodiniaceae</taxon>
        <taxon>Durusdinium</taxon>
    </lineage>
</organism>
<dbReference type="InterPro" id="IPR018253">
    <property type="entry name" value="DnaJ_domain_CS"/>
</dbReference>
<keyword evidence="2" id="KW-0040">ANK repeat</keyword>
<dbReference type="Gene3D" id="1.25.40.20">
    <property type="entry name" value="Ankyrin repeat-containing domain"/>
    <property type="match status" value="1"/>
</dbReference>
<keyword evidence="1" id="KW-0143">Chaperone</keyword>
<dbReference type="PROSITE" id="PS50297">
    <property type="entry name" value="ANK_REP_REGION"/>
    <property type="match status" value="1"/>
</dbReference>
<evidence type="ECO:0000259" key="5">
    <source>
        <dbReference type="PROSITE" id="PS50076"/>
    </source>
</evidence>
<evidence type="ECO:0000256" key="4">
    <source>
        <dbReference type="SAM" id="Phobius"/>
    </source>
</evidence>
<dbReference type="Gene3D" id="1.10.287.110">
    <property type="entry name" value="DnaJ domain"/>
    <property type="match status" value="1"/>
</dbReference>
<dbReference type="InterPro" id="IPR051938">
    <property type="entry name" value="Apopto_cytoskel_mod"/>
</dbReference>
<dbReference type="EMBL" id="CAXAMN010022851">
    <property type="protein sequence ID" value="CAK9073162.1"/>
    <property type="molecule type" value="Genomic_DNA"/>
</dbReference>
<dbReference type="SMART" id="SM00271">
    <property type="entry name" value="DnaJ"/>
    <property type="match status" value="1"/>
</dbReference>
<feature type="transmembrane region" description="Helical" evidence="4">
    <location>
        <begin position="309"/>
        <end position="327"/>
    </location>
</feature>
<dbReference type="InterPro" id="IPR002110">
    <property type="entry name" value="Ankyrin_rpt"/>
</dbReference>